<dbReference type="Proteomes" id="UP001221757">
    <property type="component" value="Unassembled WGS sequence"/>
</dbReference>
<sequence length="427" mass="46304">MPPRIPHLSILQKDTIINIGKAVRATKYDNVPEQRAFLDTQAELLVHAFDISDLFDYNPDDQDSFAQFFYELAATPGLAEVFHVVKNTYHQTVVPNSDPVIGGRYPVIADLCARLKTAKECSKAGVLVAQQQHRAQLDDVRDAAEAQNAQVVAARDAACASKDTTKKKAKNKKKSKSKAAEVTVDDINDEVSIVDDTEAPGQGSGEADDPMNVDATESVSGEIQGHRSTRSLDGTSSAMAILSRTDPTSGSRVVAEEFSLPTTVQTCMGATVTVTEGPVALLNLLHVLVTAELVARLSNSHGHLGPVAFKRVATKCHGGWSRCSHTCPYSTRKRPQTSQSYAHEDSQSQFEAAELAVNNPQVKESVSAALAAATSDDHPATIGSLRLEESGIRSRLAYANAQLRYQLNHREYLLGDLKHVLDAQHRR</sequence>
<accession>A0AAD7CW96</accession>
<keyword evidence="3" id="KW-1185">Reference proteome</keyword>
<name>A0AAD7CW96_MYCRO</name>
<reference evidence="2" key="1">
    <citation type="submission" date="2023-03" db="EMBL/GenBank/DDBJ databases">
        <title>Massive genome expansion in bonnet fungi (Mycena s.s.) driven by repeated elements and novel gene families across ecological guilds.</title>
        <authorList>
            <consortium name="Lawrence Berkeley National Laboratory"/>
            <person name="Harder C.B."/>
            <person name="Miyauchi S."/>
            <person name="Viragh M."/>
            <person name="Kuo A."/>
            <person name="Thoen E."/>
            <person name="Andreopoulos B."/>
            <person name="Lu D."/>
            <person name="Skrede I."/>
            <person name="Drula E."/>
            <person name="Henrissat B."/>
            <person name="Morin E."/>
            <person name="Kohler A."/>
            <person name="Barry K."/>
            <person name="LaButti K."/>
            <person name="Morin E."/>
            <person name="Salamov A."/>
            <person name="Lipzen A."/>
            <person name="Mereny Z."/>
            <person name="Hegedus B."/>
            <person name="Baldrian P."/>
            <person name="Stursova M."/>
            <person name="Weitz H."/>
            <person name="Taylor A."/>
            <person name="Grigoriev I.V."/>
            <person name="Nagy L.G."/>
            <person name="Martin F."/>
            <person name="Kauserud H."/>
        </authorList>
    </citation>
    <scope>NUCLEOTIDE SEQUENCE</scope>
    <source>
        <strain evidence="2">CBHHK067</strain>
    </source>
</reference>
<feature type="region of interest" description="Disordered" evidence="1">
    <location>
        <begin position="157"/>
        <end position="181"/>
    </location>
</feature>
<gene>
    <name evidence="2" type="ORF">B0H17DRAFT_1142869</name>
</gene>
<feature type="compositionally biased region" description="Basic residues" evidence="1">
    <location>
        <begin position="165"/>
        <end position="177"/>
    </location>
</feature>
<organism evidence="2 3">
    <name type="scientific">Mycena rosella</name>
    <name type="common">Pink bonnet</name>
    <name type="synonym">Agaricus rosellus</name>
    <dbReference type="NCBI Taxonomy" id="1033263"/>
    <lineage>
        <taxon>Eukaryota</taxon>
        <taxon>Fungi</taxon>
        <taxon>Dikarya</taxon>
        <taxon>Basidiomycota</taxon>
        <taxon>Agaricomycotina</taxon>
        <taxon>Agaricomycetes</taxon>
        <taxon>Agaricomycetidae</taxon>
        <taxon>Agaricales</taxon>
        <taxon>Marasmiineae</taxon>
        <taxon>Mycenaceae</taxon>
        <taxon>Mycena</taxon>
    </lineage>
</organism>
<comment type="caution">
    <text evidence="2">The sequence shown here is derived from an EMBL/GenBank/DDBJ whole genome shotgun (WGS) entry which is preliminary data.</text>
</comment>
<proteinExistence type="predicted"/>
<evidence type="ECO:0000313" key="3">
    <source>
        <dbReference type="Proteomes" id="UP001221757"/>
    </source>
</evidence>
<evidence type="ECO:0000313" key="2">
    <source>
        <dbReference type="EMBL" id="KAJ7667175.1"/>
    </source>
</evidence>
<dbReference type="AlphaFoldDB" id="A0AAD7CW96"/>
<dbReference type="EMBL" id="JARKIE010000204">
    <property type="protein sequence ID" value="KAJ7667175.1"/>
    <property type="molecule type" value="Genomic_DNA"/>
</dbReference>
<protein>
    <submittedName>
        <fullName evidence="2">Uncharacterized protein</fullName>
    </submittedName>
</protein>
<evidence type="ECO:0000256" key="1">
    <source>
        <dbReference type="SAM" id="MobiDB-lite"/>
    </source>
</evidence>